<evidence type="ECO:0008006" key="4">
    <source>
        <dbReference type="Google" id="ProtNLM"/>
    </source>
</evidence>
<evidence type="ECO:0000256" key="1">
    <source>
        <dbReference type="SAM" id="SignalP"/>
    </source>
</evidence>
<feature type="chain" id="PRO_5013241075" description="Cytochrome c domain-containing protein" evidence="1">
    <location>
        <begin position="36"/>
        <end position="184"/>
    </location>
</feature>
<dbReference type="EMBL" id="NVWI01000001">
    <property type="protein sequence ID" value="PCJ43604.1"/>
    <property type="molecule type" value="Genomic_DNA"/>
</dbReference>
<dbReference type="GO" id="GO:0022900">
    <property type="term" value="P:electron transport chain"/>
    <property type="evidence" value="ECO:0007669"/>
    <property type="project" value="InterPro"/>
</dbReference>
<name>A0A2A5CI99_9GAMM</name>
<dbReference type="GO" id="GO:0020037">
    <property type="term" value="F:heme binding"/>
    <property type="evidence" value="ECO:0007669"/>
    <property type="project" value="InterPro"/>
</dbReference>
<gene>
    <name evidence="2" type="ORF">COA71_01665</name>
</gene>
<dbReference type="GO" id="GO:0005506">
    <property type="term" value="F:iron ion binding"/>
    <property type="evidence" value="ECO:0007669"/>
    <property type="project" value="InterPro"/>
</dbReference>
<keyword evidence="1" id="KW-0732">Signal</keyword>
<evidence type="ECO:0000313" key="2">
    <source>
        <dbReference type="EMBL" id="PCJ43604.1"/>
    </source>
</evidence>
<dbReference type="InterPro" id="IPR010980">
    <property type="entry name" value="Cyt_c/b562"/>
</dbReference>
<protein>
    <recommendedName>
        <fullName evidence="4">Cytochrome c domain-containing protein</fullName>
    </recommendedName>
</protein>
<dbReference type="GO" id="GO:0009055">
    <property type="term" value="F:electron transfer activity"/>
    <property type="evidence" value="ECO:0007669"/>
    <property type="project" value="InterPro"/>
</dbReference>
<comment type="caution">
    <text evidence="2">The sequence shown here is derived from an EMBL/GenBank/DDBJ whole genome shotgun (WGS) entry which is preliminary data.</text>
</comment>
<dbReference type="SUPFAM" id="SSF47175">
    <property type="entry name" value="Cytochromes"/>
    <property type="match status" value="1"/>
</dbReference>
<feature type="signal peptide" evidence="1">
    <location>
        <begin position="1"/>
        <end position="35"/>
    </location>
</feature>
<evidence type="ECO:0000313" key="3">
    <source>
        <dbReference type="Proteomes" id="UP000228987"/>
    </source>
</evidence>
<reference evidence="3" key="1">
    <citation type="submission" date="2017-08" db="EMBL/GenBank/DDBJ databases">
        <title>A dynamic microbial community with high functional redundancy inhabits the cold, oxic subseafloor aquifer.</title>
        <authorList>
            <person name="Tully B.J."/>
            <person name="Wheat C.G."/>
            <person name="Glazer B.T."/>
            <person name="Huber J.A."/>
        </authorList>
    </citation>
    <scope>NUCLEOTIDE SEQUENCE [LARGE SCALE GENOMIC DNA]</scope>
</reference>
<accession>A0A2A5CI99</accession>
<proteinExistence type="predicted"/>
<dbReference type="AlphaFoldDB" id="A0A2A5CI99"/>
<organism evidence="2 3">
    <name type="scientific">SAR86 cluster bacterium</name>
    <dbReference type="NCBI Taxonomy" id="2030880"/>
    <lineage>
        <taxon>Bacteria</taxon>
        <taxon>Pseudomonadati</taxon>
        <taxon>Pseudomonadota</taxon>
        <taxon>Gammaproteobacteria</taxon>
        <taxon>SAR86 cluster</taxon>
    </lineage>
</organism>
<sequence length="184" mass="20321">MSSLKRNFAALISSLVLLMLALFVLSVVLANSADAAESQDFPVPVSVNALMVTMIDHSAHYIWDYAALEDMMLEEEWLAVEYYSIQLAAAGPLMTLGGTGEFDNAWAISPQWLSYSMDMSNAAMKALNAARLQDKFLLETAGDELLDACLACHRAFKPEIPSEGVIHDPLYDQLYHLFQREGAL</sequence>
<dbReference type="Proteomes" id="UP000228987">
    <property type="component" value="Unassembled WGS sequence"/>
</dbReference>